<dbReference type="GO" id="GO:0003964">
    <property type="term" value="F:RNA-directed DNA polymerase activity"/>
    <property type="evidence" value="ECO:0007669"/>
    <property type="project" value="UniProtKB-EC"/>
</dbReference>
<feature type="domain" description="Integrase catalytic" evidence="3">
    <location>
        <begin position="91"/>
        <end position="206"/>
    </location>
</feature>
<dbReference type="AlphaFoldDB" id="A0A0J7NIE2"/>
<dbReference type="SUPFAM" id="SSF53098">
    <property type="entry name" value="Ribonuclease H-like"/>
    <property type="match status" value="1"/>
</dbReference>
<feature type="compositionally biased region" description="Basic and acidic residues" evidence="2">
    <location>
        <begin position="522"/>
        <end position="564"/>
    </location>
</feature>
<organism evidence="4 5">
    <name type="scientific">Lasius niger</name>
    <name type="common">Black garden ant</name>
    <dbReference type="NCBI Taxonomy" id="67767"/>
    <lineage>
        <taxon>Eukaryota</taxon>
        <taxon>Metazoa</taxon>
        <taxon>Ecdysozoa</taxon>
        <taxon>Arthropoda</taxon>
        <taxon>Hexapoda</taxon>
        <taxon>Insecta</taxon>
        <taxon>Pterygota</taxon>
        <taxon>Neoptera</taxon>
        <taxon>Endopterygota</taxon>
        <taxon>Hymenoptera</taxon>
        <taxon>Apocrita</taxon>
        <taxon>Aculeata</taxon>
        <taxon>Formicoidea</taxon>
        <taxon>Formicidae</taxon>
        <taxon>Formicinae</taxon>
        <taxon>Lasius</taxon>
        <taxon>Lasius</taxon>
    </lineage>
</organism>
<keyword evidence="5" id="KW-1185">Reference proteome</keyword>
<feature type="region of interest" description="Disordered" evidence="2">
    <location>
        <begin position="420"/>
        <end position="564"/>
    </location>
</feature>
<proteinExistence type="predicted"/>
<feature type="compositionally biased region" description="Polar residues" evidence="2">
    <location>
        <begin position="428"/>
        <end position="439"/>
    </location>
</feature>
<evidence type="ECO:0000256" key="1">
    <source>
        <dbReference type="ARBA" id="ARBA00012493"/>
    </source>
</evidence>
<dbReference type="EC" id="2.7.7.49" evidence="1"/>
<dbReference type="InterPro" id="IPR036397">
    <property type="entry name" value="RNaseH_sf"/>
</dbReference>
<dbReference type="Gene3D" id="3.30.420.10">
    <property type="entry name" value="Ribonuclease H-like superfamily/Ribonuclease H"/>
    <property type="match status" value="1"/>
</dbReference>
<dbReference type="EMBL" id="LBMM01004572">
    <property type="protein sequence ID" value="KMQ92275.1"/>
    <property type="molecule type" value="Genomic_DNA"/>
</dbReference>
<dbReference type="GO" id="GO:0003676">
    <property type="term" value="F:nucleic acid binding"/>
    <property type="evidence" value="ECO:0007669"/>
    <property type="project" value="InterPro"/>
</dbReference>
<comment type="caution">
    <text evidence="4">The sequence shown here is derived from an EMBL/GenBank/DDBJ whole genome shotgun (WGS) entry which is preliminary data.</text>
</comment>
<dbReference type="PaxDb" id="67767-A0A0J7NIE2"/>
<feature type="compositionally biased region" description="Basic and acidic residues" evidence="2">
    <location>
        <begin position="501"/>
        <end position="510"/>
    </location>
</feature>
<gene>
    <name evidence="4" type="ORF">RF55_7760</name>
</gene>
<accession>A0A0J7NIE2</accession>
<reference evidence="4 5" key="1">
    <citation type="submission" date="2015-04" db="EMBL/GenBank/DDBJ databases">
        <title>Lasius niger genome sequencing.</title>
        <authorList>
            <person name="Konorov E.A."/>
            <person name="Nikitin M.A."/>
            <person name="Kirill M.V."/>
            <person name="Chang P."/>
        </authorList>
    </citation>
    <scope>NUCLEOTIDE SEQUENCE [LARGE SCALE GENOMIC DNA]</scope>
    <source>
        <tissue evidence="4">Whole</tissue>
    </source>
</reference>
<dbReference type="PANTHER" id="PTHR37984">
    <property type="entry name" value="PROTEIN CBG26694"/>
    <property type="match status" value="1"/>
</dbReference>
<dbReference type="InterPro" id="IPR012337">
    <property type="entry name" value="RNaseH-like_sf"/>
</dbReference>
<evidence type="ECO:0000313" key="4">
    <source>
        <dbReference type="EMBL" id="KMQ92275.1"/>
    </source>
</evidence>
<evidence type="ECO:0000313" key="5">
    <source>
        <dbReference type="Proteomes" id="UP000036403"/>
    </source>
</evidence>
<dbReference type="PROSITE" id="PS50994">
    <property type="entry name" value="INTEGRASE"/>
    <property type="match status" value="1"/>
</dbReference>
<dbReference type="Gene3D" id="1.10.340.70">
    <property type="match status" value="1"/>
</dbReference>
<dbReference type="InterPro" id="IPR041588">
    <property type="entry name" value="Integrase_H2C2"/>
</dbReference>
<dbReference type="InterPro" id="IPR001584">
    <property type="entry name" value="Integrase_cat-core"/>
</dbReference>
<dbReference type="OrthoDB" id="7555155at2759"/>
<dbReference type="STRING" id="67767.A0A0J7NIE2"/>
<sequence>MREDIVKINNGPNERIVVPNETAWELVSLIHRFLVHFGTDKTTEFATRFFKIKNVDRIVRDVVASCETCIASKYYTRPTRGQEYYELPEDRNKKLETITRELDEKYFEEIGIPETILTDNGGQFVTDRWREYAEQTGFAIRRTSPYNPQSNLVERVMRELGRVIRAYFHDKQTQWNRIIPRFEKTVNNTEHFSTGSVPVHLYPEIDEKLEIDPRLYPEEEERIDAREKKEKISQHLKKKARARKRQTDKHGAAKDFEPGDIVWVRVHRRSDASRKVTRKIHKVYDGPYRVREIIRRNAYLVEDIEGNAIEAYNARKLRPHREARLKTTGEEGEEIRGVVGMIRVIPEYRLKIRDEAHRKIPMNKETTKEFERNVEIKTEKEEYEAYPEENRRVSDRTIERREKPKMEGGDVKLTRSHSIRKRKPIVNDSFSETAKSSKNGTEHRIADESTMEGGRMTTREENPRKRRWNEENNVSETRIIEPEKNGRKKKTCRFYKKAKIKKESLPIKEEPGEEDPTSRTNPAREETKPVNKKDDEKDKPGPEKETLSGKQKETKRERTSIEKH</sequence>
<feature type="region of interest" description="Disordered" evidence="2">
    <location>
        <begin position="227"/>
        <end position="252"/>
    </location>
</feature>
<name>A0A0J7NIE2_LASNI</name>
<evidence type="ECO:0000259" key="3">
    <source>
        <dbReference type="PROSITE" id="PS50994"/>
    </source>
</evidence>
<dbReference type="PANTHER" id="PTHR37984:SF5">
    <property type="entry name" value="PROTEIN NYNRIN-LIKE"/>
    <property type="match status" value="1"/>
</dbReference>
<dbReference type="GO" id="GO:0015074">
    <property type="term" value="P:DNA integration"/>
    <property type="evidence" value="ECO:0007669"/>
    <property type="project" value="InterPro"/>
</dbReference>
<evidence type="ECO:0000256" key="2">
    <source>
        <dbReference type="SAM" id="MobiDB-lite"/>
    </source>
</evidence>
<protein>
    <recommendedName>
        <fullName evidence="1">RNA-directed DNA polymerase</fullName>
        <ecNumber evidence="1">2.7.7.49</ecNumber>
    </recommendedName>
</protein>
<dbReference type="InterPro" id="IPR050951">
    <property type="entry name" value="Retrovirus_Pol_polyprotein"/>
</dbReference>
<feature type="compositionally biased region" description="Basic residues" evidence="2">
    <location>
        <begin position="234"/>
        <end position="247"/>
    </location>
</feature>
<dbReference type="Proteomes" id="UP000036403">
    <property type="component" value="Unassembled WGS sequence"/>
</dbReference>
<dbReference type="Pfam" id="PF17921">
    <property type="entry name" value="Integrase_H2C2"/>
    <property type="match status" value="1"/>
</dbReference>
<feature type="compositionally biased region" description="Basic residues" evidence="2">
    <location>
        <begin position="486"/>
        <end position="500"/>
    </location>
</feature>